<accession>E6UF13</accession>
<dbReference type="EMBL" id="CP002403">
    <property type="protein sequence ID" value="ADU23012.1"/>
    <property type="molecule type" value="Genomic_DNA"/>
</dbReference>
<gene>
    <name evidence="1" type="ordered locus">Rumal_2537</name>
</gene>
<dbReference type="Proteomes" id="UP000006919">
    <property type="component" value="Chromosome"/>
</dbReference>
<evidence type="ECO:0000313" key="2">
    <source>
        <dbReference type="Proteomes" id="UP000006919"/>
    </source>
</evidence>
<dbReference type="HOGENOM" id="CLU_2919948_0_0_9"/>
<dbReference type="KEGG" id="ral:Rumal_2537"/>
<dbReference type="AlphaFoldDB" id="E6UF13"/>
<organism evidence="1 2">
    <name type="scientific">Ruminococcus albus (strain ATCC 27210 / DSM 20455 / JCM 14654 / NCDO 2250 / 7)</name>
    <dbReference type="NCBI Taxonomy" id="697329"/>
    <lineage>
        <taxon>Bacteria</taxon>
        <taxon>Bacillati</taxon>
        <taxon>Bacillota</taxon>
        <taxon>Clostridia</taxon>
        <taxon>Eubacteriales</taxon>
        <taxon>Oscillospiraceae</taxon>
        <taxon>Ruminococcus</taxon>
    </lineage>
</organism>
<evidence type="ECO:0000313" key="1">
    <source>
        <dbReference type="EMBL" id="ADU23012.1"/>
    </source>
</evidence>
<name>E6UF13_RUMA7</name>
<protein>
    <submittedName>
        <fullName evidence="1">Uncharacterized protein</fullName>
    </submittedName>
</protein>
<proteinExistence type="predicted"/>
<dbReference type="STRING" id="697329.Rumal_2537"/>
<reference evidence="1 2" key="1">
    <citation type="journal article" date="2011" name="J. Bacteriol.">
        <title>Complete genome of the cellulolytic ruminal bacterium Ruminococcus albus 7.</title>
        <authorList>
            <person name="Suen G."/>
            <person name="Stevenson D.M."/>
            <person name="Bruce D.C."/>
            <person name="Chertkov O."/>
            <person name="Copeland A."/>
            <person name="Cheng J.F."/>
            <person name="Detter C."/>
            <person name="Detter J.C."/>
            <person name="Goodwin L.A."/>
            <person name="Han C.S."/>
            <person name="Hauser L.J."/>
            <person name="Ivanova N.N."/>
            <person name="Kyrpides N.C."/>
            <person name="Land M.L."/>
            <person name="Lapidus A."/>
            <person name="Lucas S."/>
            <person name="Ovchinnikova G."/>
            <person name="Pitluck S."/>
            <person name="Tapia R."/>
            <person name="Woyke T."/>
            <person name="Boyum J."/>
            <person name="Mead D."/>
            <person name="Weimer P.J."/>
        </authorList>
    </citation>
    <scope>NUCLEOTIDE SEQUENCE [LARGE SCALE GENOMIC DNA]</scope>
    <source>
        <strain evidence="2">ATCC 27210 / DSM 20455 / JCM 14654 / NCDO 2250 / 7</strain>
    </source>
</reference>
<sequence>MDVYSYIIFHDGKSAVIKNAGNIRLFAAVYTRHLFLTYSILNVYFPQIITDIIKKSAELLA</sequence>